<gene>
    <name evidence="1" type="ORF">KOSB73_260157</name>
</gene>
<dbReference type="Proteomes" id="UP000220639">
    <property type="component" value="Unassembled WGS sequence"/>
</dbReference>
<dbReference type="AlphaFoldDB" id="A0A285B3N0"/>
<proteinExistence type="predicted"/>
<reference evidence="2" key="1">
    <citation type="submission" date="2017-08" db="EMBL/GenBank/DDBJ databases">
        <authorList>
            <person name="Brisse S."/>
        </authorList>
    </citation>
    <scope>NUCLEOTIDE SEQUENCE [LARGE SCALE GENOMIC DNA]</scope>
    <source>
        <strain evidence="2">06D021</strain>
    </source>
</reference>
<sequence>MIPSLFEFSGVCNQSLVLCMEGKTTSYSLADKLKRKTYATQIHDACSGVSGPDGQLGH</sequence>
<evidence type="ECO:0000313" key="2">
    <source>
        <dbReference type="Proteomes" id="UP000220639"/>
    </source>
</evidence>
<dbReference type="EMBL" id="FZTC01000019">
    <property type="protein sequence ID" value="SNU35433.1"/>
    <property type="molecule type" value="Genomic_DNA"/>
</dbReference>
<name>A0A285B3N0_9ENTR</name>
<protein>
    <submittedName>
        <fullName evidence="1">Uncharacterized protein</fullName>
    </submittedName>
</protein>
<evidence type="ECO:0000313" key="1">
    <source>
        <dbReference type="EMBL" id="SNU35433.1"/>
    </source>
</evidence>
<organism evidence="1 2">
    <name type="scientific">Klebsiella grimontii</name>
    <dbReference type="NCBI Taxonomy" id="2058152"/>
    <lineage>
        <taxon>Bacteria</taxon>
        <taxon>Pseudomonadati</taxon>
        <taxon>Pseudomonadota</taxon>
        <taxon>Gammaproteobacteria</taxon>
        <taxon>Enterobacterales</taxon>
        <taxon>Enterobacteriaceae</taxon>
        <taxon>Klebsiella/Raoultella group</taxon>
        <taxon>Klebsiella</taxon>
    </lineage>
</organism>
<accession>A0A285B3N0</accession>